<keyword evidence="3" id="KW-0472">Membrane</keyword>
<keyword evidence="5" id="KW-1185">Reference proteome</keyword>
<comment type="caution">
    <text evidence="4">The sequence shown here is derived from an EMBL/GenBank/DDBJ whole genome shotgun (WGS) entry which is preliminary data.</text>
</comment>
<feature type="transmembrane region" description="Helical" evidence="3">
    <location>
        <begin position="162"/>
        <end position="181"/>
    </location>
</feature>
<feature type="transmembrane region" description="Helical" evidence="3">
    <location>
        <begin position="54"/>
        <end position="76"/>
    </location>
</feature>
<evidence type="ECO:0008006" key="6">
    <source>
        <dbReference type="Google" id="ProtNLM"/>
    </source>
</evidence>
<reference evidence="4" key="1">
    <citation type="submission" date="2022-06" db="EMBL/GenBank/DDBJ databases">
        <title>Alkalicoccobacillus porphyridii sp. nov., isolated from a marine red alga, Porphyridium purpureum and reclassification of Shouchella plakortidis and Shouchella gibsonii as Alkalicoccobacillus plakortidis comb. nov. and Alkalicoccobacillus gibsonii comb. nov.</title>
        <authorList>
            <person name="Kim K.H."/>
            <person name="Lee J.K."/>
            <person name="Han D.M."/>
            <person name="Baek J.H."/>
            <person name="Jeon C.O."/>
        </authorList>
    </citation>
    <scope>NUCLEOTIDE SEQUENCE</scope>
    <source>
        <strain evidence="4">DSM 19153</strain>
    </source>
</reference>
<feature type="transmembrane region" description="Helical" evidence="3">
    <location>
        <begin position="288"/>
        <end position="306"/>
    </location>
</feature>
<sequence length="309" mass="34055">MLGSVLRNLANKQLTPSWFPLSSFLTFCIRFVLLGLNPIILIGAFWHAELTDRSLIYLPILGIATIMLGGLLGILLSKFYKLSRVQTGSMFVTGSFLNLGTFGSLFCVLLLGEQSLAYVVMFRLFEELFYYTVCYPVAKSYGQPQSTAGSNSKWRAIIRDPFIMITFCAVVVGGLLNVSPWERFTGYGQLNQVLVPLTAVILLIPVGFSMKLTSVKKHLKLSLSLSIMKSVLVPCISVTLAILLGLGELYDGFLIKVVLIMSAMPTAVSALVPPQLYQLDVELANSNWIVNTAMLVILIPVLYLIIPFI</sequence>
<dbReference type="RefSeq" id="WP_251606569.1">
    <property type="nucleotide sequence ID" value="NZ_JAMQJY010000001.1"/>
</dbReference>
<evidence type="ECO:0000256" key="3">
    <source>
        <dbReference type="SAM" id="Phobius"/>
    </source>
</evidence>
<evidence type="ECO:0000256" key="2">
    <source>
        <dbReference type="ARBA" id="ARBA00022448"/>
    </source>
</evidence>
<feature type="transmembrane region" description="Helical" evidence="3">
    <location>
        <begin position="88"/>
        <end position="111"/>
    </location>
</feature>
<feature type="transmembrane region" description="Helical" evidence="3">
    <location>
        <begin position="253"/>
        <end position="276"/>
    </location>
</feature>
<name>A0ABT0XI99_9BACI</name>
<dbReference type="PANTHER" id="PTHR36838">
    <property type="entry name" value="AUXIN EFFLUX CARRIER FAMILY PROTEIN"/>
    <property type="match status" value="1"/>
</dbReference>
<dbReference type="InterPro" id="IPR038770">
    <property type="entry name" value="Na+/solute_symporter_sf"/>
</dbReference>
<accession>A0ABT0XI99</accession>
<feature type="transmembrane region" description="Helical" evidence="3">
    <location>
        <begin position="193"/>
        <end position="210"/>
    </location>
</feature>
<feature type="transmembrane region" description="Helical" evidence="3">
    <location>
        <begin position="231"/>
        <end position="247"/>
    </location>
</feature>
<keyword evidence="2" id="KW-0813">Transport</keyword>
<dbReference type="PANTHER" id="PTHR36838:SF3">
    <property type="entry name" value="TRANSPORTER AUXIN EFFLUX CARRIER EC FAMILY"/>
    <property type="match status" value="1"/>
</dbReference>
<organism evidence="4 5">
    <name type="scientific">Alkalicoccobacillus plakortidis</name>
    <dbReference type="NCBI Taxonomy" id="444060"/>
    <lineage>
        <taxon>Bacteria</taxon>
        <taxon>Bacillati</taxon>
        <taxon>Bacillota</taxon>
        <taxon>Bacilli</taxon>
        <taxon>Bacillales</taxon>
        <taxon>Bacillaceae</taxon>
        <taxon>Alkalicoccobacillus</taxon>
    </lineage>
</organism>
<dbReference type="Proteomes" id="UP001203665">
    <property type="component" value="Unassembled WGS sequence"/>
</dbReference>
<proteinExistence type="predicted"/>
<feature type="transmembrane region" description="Helical" evidence="3">
    <location>
        <begin position="21"/>
        <end position="48"/>
    </location>
</feature>
<gene>
    <name evidence="4" type="ORF">NDM98_09030</name>
</gene>
<evidence type="ECO:0000313" key="5">
    <source>
        <dbReference type="Proteomes" id="UP001203665"/>
    </source>
</evidence>
<dbReference type="Gene3D" id="1.20.1530.20">
    <property type="match status" value="1"/>
</dbReference>
<comment type="subcellular location">
    <subcellularLocation>
        <location evidence="1">Endomembrane system</location>
        <topology evidence="1">Multi-pass membrane protein</topology>
    </subcellularLocation>
</comment>
<dbReference type="EMBL" id="JAMQJY010000001">
    <property type="protein sequence ID" value="MCM2675623.1"/>
    <property type="molecule type" value="Genomic_DNA"/>
</dbReference>
<keyword evidence="3" id="KW-1133">Transmembrane helix</keyword>
<evidence type="ECO:0000313" key="4">
    <source>
        <dbReference type="EMBL" id="MCM2675623.1"/>
    </source>
</evidence>
<protein>
    <recommendedName>
        <fullName evidence="6">Membrane transport protein</fullName>
    </recommendedName>
</protein>
<keyword evidence="3" id="KW-0812">Transmembrane</keyword>
<evidence type="ECO:0000256" key="1">
    <source>
        <dbReference type="ARBA" id="ARBA00004127"/>
    </source>
</evidence>